<dbReference type="OMA" id="HVACGEF"/>
<protein>
    <submittedName>
        <fullName evidence="2">Uncharacterized protein TPD1B2-1</fullName>
    </submittedName>
</protein>
<proteinExistence type="predicted"/>
<dbReference type="Proteomes" id="UP000001514">
    <property type="component" value="Unassembled WGS sequence"/>
</dbReference>
<sequence>MVDLSYCIPRSPAGRRACTYTDISVSQRQDGSPGIPQYTVQIVNSCMSPCAPRDIHLACGWFASAPLVNPKVFKRVNYDDCLVNNGNPLEHGMVIRFSYSNSFAYPLKFKSATFC</sequence>
<reference evidence="2 3" key="1">
    <citation type="journal article" date="2011" name="Science">
        <title>The Selaginella genome identifies genetic changes associated with the evolution of vascular plants.</title>
        <authorList>
            <person name="Banks J.A."/>
            <person name="Nishiyama T."/>
            <person name="Hasebe M."/>
            <person name="Bowman J.L."/>
            <person name="Gribskov M."/>
            <person name="dePamphilis C."/>
            <person name="Albert V.A."/>
            <person name="Aono N."/>
            <person name="Aoyama T."/>
            <person name="Ambrose B.A."/>
            <person name="Ashton N.W."/>
            <person name="Axtell M.J."/>
            <person name="Barker E."/>
            <person name="Barker M.S."/>
            <person name="Bennetzen J.L."/>
            <person name="Bonawitz N.D."/>
            <person name="Chapple C."/>
            <person name="Cheng C."/>
            <person name="Correa L.G."/>
            <person name="Dacre M."/>
            <person name="DeBarry J."/>
            <person name="Dreyer I."/>
            <person name="Elias M."/>
            <person name="Engstrom E.M."/>
            <person name="Estelle M."/>
            <person name="Feng L."/>
            <person name="Finet C."/>
            <person name="Floyd S.K."/>
            <person name="Frommer W.B."/>
            <person name="Fujita T."/>
            <person name="Gramzow L."/>
            <person name="Gutensohn M."/>
            <person name="Harholt J."/>
            <person name="Hattori M."/>
            <person name="Heyl A."/>
            <person name="Hirai T."/>
            <person name="Hiwatashi Y."/>
            <person name="Ishikawa M."/>
            <person name="Iwata M."/>
            <person name="Karol K.G."/>
            <person name="Koehler B."/>
            <person name="Kolukisaoglu U."/>
            <person name="Kubo M."/>
            <person name="Kurata T."/>
            <person name="Lalonde S."/>
            <person name="Li K."/>
            <person name="Li Y."/>
            <person name="Litt A."/>
            <person name="Lyons E."/>
            <person name="Manning G."/>
            <person name="Maruyama T."/>
            <person name="Michael T.P."/>
            <person name="Mikami K."/>
            <person name="Miyazaki S."/>
            <person name="Morinaga S."/>
            <person name="Murata T."/>
            <person name="Mueller-Roeber B."/>
            <person name="Nelson D.R."/>
            <person name="Obara M."/>
            <person name="Oguri Y."/>
            <person name="Olmstead R.G."/>
            <person name="Onodera N."/>
            <person name="Petersen B.L."/>
            <person name="Pils B."/>
            <person name="Prigge M."/>
            <person name="Rensing S.A."/>
            <person name="Riano-Pachon D.M."/>
            <person name="Roberts A.W."/>
            <person name="Sato Y."/>
            <person name="Scheller H.V."/>
            <person name="Schulz B."/>
            <person name="Schulz C."/>
            <person name="Shakirov E.V."/>
            <person name="Shibagaki N."/>
            <person name="Shinohara N."/>
            <person name="Shippen D.E."/>
            <person name="Soerensen I."/>
            <person name="Sotooka R."/>
            <person name="Sugimoto N."/>
            <person name="Sugita M."/>
            <person name="Sumikawa N."/>
            <person name="Tanurdzic M."/>
            <person name="Theissen G."/>
            <person name="Ulvskov P."/>
            <person name="Wakazuki S."/>
            <person name="Weng J.K."/>
            <person name="Willats W.W."/>
            <person name="Wipf D."/>
            <person name="Wolf P.G."/>
            <person name="Yang L."/>
            <person name="Zimmer A.D."/>
            <person name="Zhu Q."/>
            <person name="Mitros T."/>
            <person name="Hellsten U."/>
            <person name="Loque D."/>
            <person name="Otillar R."/>
            <person name="Salamov A."/>
            <person name="Schmutz J."/>
            <person name="Shapiro H."/>
            <person name="Lindquist E."/>
            <person name="Lucas S."/>
            <person name="Rokhsar D."/>
            <person name="Grigoriev I.V."/>
        </authorList>
    </citation>
    <scope>NUCLEOTIDE SEQUENCE [LARGE SCALE GENOMIC DNA]</scope>
</reference>
<dbReference type="GO" id="GO:0001709">
    <property type="term" value="P:cell fate determination"/>
    <property type="evidence" value="ECO:0000318"/>
    <property type="project" value="GO_Central"/>
</dbReference>
<dbReference type="PANTHER" id="PTHR33184:SF2">
    <property type="entry name" value="APPLE DOMAIN-CONTAINING PROTEIN"/>
    <property type="match status" value="1"/>
</dbReference>
<evidence type="ECO:0000313" key="2">
    <source>
        <dbReference type="EMBL" id="EFJ28849.1"/>
    </source>
</evidence>
<dbReference type="KEGG" id="smo:SELMODRAFT_92521"/>
<dbReference type="InterPro" id="IPR040361">
    <property type="entry name" value="TPD1"/>
</dbReference>
<dbReference type="HOGENOM" id="CLU_102808_5_0_1"/>
<gene>
    <name evidence="2" type="primary">TPD1B2-1</name>
    <name evidence="2" type="ORF">SELMODRAFT_92521</name>
</gene>
<keyword evidence="3" id="KW-1185">Reference proteome</keyword>
<dbReference type="Pfam" id="PF24068">
    <property type="entry name" value="TPD1_C"/>
    <property type="match status" value="1"/>
</dbReference>
<dbReference type="EMBL" id="GL377578">
    <property type="protein sequence ID" value="EFJ28849.1"/>
    <property type="molecule type" value="Genomic_DNA"/>
</dbReference>
<evidence type="ECO:0000256" key="1">
    <source>
        <dbReference type="ARBA" id="ARBA00022729"/>
    </source>
</evidence>
<dbReference type="PANTHER" id="PTHR33184">
    <property type="entry name" value="PROTEIN TAPETUM DETERMINANT 1-LIKE-RELATED"/>
    <property type="match status" value="1"/>
</dbReference>
<dbReference type="Gramene" id="EFJ28849">
    <property type="protein sequence ID" value="EFJ28849"/>
    <property type="gene ID" value="SELMODRAFT_92521"/>
</dbReference>
<evidence type="ECO:0000313" key="3">
    <source>
        <dbReference type="Proteomes" id="UP000001514"/>
    </source>
</evidence>
<dbReference type="OrthoDB" id="1572689at2759"/>
<organism evidence="3">
    <name type="scientific">Selaginella moellendorffii</name>
    <name type="common">Spikemoss</name>
    <dbReference type="NCBI Taxonomy" id="88036"/>
    <lineage>
        <taxon>Eukaryota</taxon>
        <taxon>Viridiplantae</taxon>
        <taxon>Streptophyta</taxon>
        <taxon>Embryophyta</taxon>
        <taxon>Tracheophyta</taxon>
        <taxon>Lycopodiopsida</taxon>
        <taxon>Selaginellales</taxon>
        <taxon>Selaginellaceae</taxon>
        <taxon>Selaginella</taxon>
    </lineage>
</organism>
<dbReference type="eggNOG" id="ENOG502RZ8H">
    <property type="taxonomic scope" value="Eukaryota"/>
</dbReference>
<dbReference type="GeneID" id="9645351"/>
<name>D8RFD0_SELML</name>
<accession>D8RFD0</accession>
<dbReference type="InParanoid" id="D8RFD0"/>
<dbReference type="AlphaFoldDB" id="D8RFD0"/>
<keyword evidence="1" id="KW-0732">Signal</keyword>